<sequence>MIVKVMITALERSPNDSIFLQTPNSGKPIDARTADTGYQFAVDHQA</sequence>
<organism evidence="1 2">
    <name type="scientific">Vibrio maritimus</name>
    <dbReference type="NCBI Taxonomy" id="990268"/>
    <lineage>
        <taxon>Bacteria</taxon>
        <taxon>Pseudomonadati</taxon>
        <taxon>Pseudomonadota</taxon>
        <taxon>Gammaproteobacteria</taxon>
        <taxon>Vibrionales</taxon>
        <taxon>Vibrionaceae</taxon>
        <taxon>Vibrio</taxon>
    </lineage>
</organism>
<protein>
    <submittedName>
        <fullName evidence="1">Uncharacterized protein</fullName>
    </submittedName>
</protein>
<proteinExistence type="predicted"/>
<dbReference type="AlphaFoldDB" id="A0A090RYE6"/>
<reference evidence="1 2" key="1">
    <citation type="submission" date="2014-09" db="EMBL/GenBank/DDBJ databases">
        <title>Vibrio maritimus JCM 19235. (C45) whole genome shotgun sequence.</title>
        <authorList>
            <person name="Sawabe T."/>
            <person name="Meirelles P."/>
            <person name="Nakanishi M."/>
            <person name="Sayaka M."/>
            <person name="Hattori M."/>
            <person name="Ohkuma M."/>
        </authorList>
    </citation>
    <scope>NUCLEOTIDE SEQUENCE [LARGE SCALE GENOMIC DNA]</scope>
    <source>
        <strain evidence="2">JCM19235</strain>
    </source>
</reference>
<accession>A0A090RYE6</accession>
<dbReference type="STRING" id="990268.JCM19235_919"/>
<dbReference type="EMBL" id="BBMR01000004">
    <property type="protein sequence ID" value="GAL19563.1"/>
    <property type="molecule type" value="Genomic_DNA"/>
</dbReference>
<gene>
    <name evidence="1" type="ORF">JCM19235_919</name>
</gene>
<evidence type="ECO:0000313" key="2">
    <source>
        <dbReference type="Proteomes" id="UP000029228"/>
    </source>
</evidence>
<keyword evidence="2" id="KW-1185">Reference proteome</keyword>
<evidence type="ECO:0000313" key="1">
    <source>
        <dbReference type="EMBL" id="GAL19563.1"/>
    </source>
</evidence>
<comment type="caution">
    <text evidence="1">The sequence shown here is derived from an EMBL/GenBank/DDBJ whole genome shotgun (WGS) entry which is preliminary data.</text>
</comment>
<dbReference type="Proteomes" id="UP000029228">
    <property type="component" value="Unassembled WGS sequence"/>
</dbReference>
<name>A0A090RYE6_9VIBR</name>